<organism evidence="1">
    <name type="scientific">Myoviridae sp. ct5Tq8</name>
    <dbReference type="NCBI Taxonomy" id="2826612"/>
    <lineage>
        <taxon>Viruses</taxon>
        <taxon>Duplodnaviria</taxon>
        <taxon>Heunggongvirae</taxon>
        <taxon>Uroviricota</taxon>
        <taxon>Caudoviricetes</taxon>
    </lineage>
</organism>
<name>A0A8S5NEA8_9CAUD</name>
<protein>
    <submittedName>
        <fullName evidence="1">Uncharacterized protein</fullName>
    </submittedName>
</protein>
<dbReference type="EMBL" id="BK015138">
    <property type="protein sequence ID" value="DAD92544.1"/>
    <property type="molecule type" value="Genomic_DNA"/>
</dbReference>
<proteinExistence type="predicted"/>
<sequence>MMSLKKVPQEGPVPMGRIQKTICNYIIAQKWL</sequence>
<reference evidence="1" key="1">
    <citation type="journal article" date="2021" name="Proc. Natl. Acad. Sci. U.S.A.">
        <title>A Catalog of Tens of Thousands of Viruses from Human Metagenomes Reveals Hidden Associations with Chronic Diseases.</title>
        <authorList>
            <person name="Tisza M.J."/>
            <person name="Buck C.B."/>
        </authorList>
    </citation>
    <scope>NUCLEOTIDE SEQUENCE</scope>
    <source>
        <strain evidence="1">Ct5Tq8</strain>
    </source>
</reference>
<evidence type="ECO:0000313" key="1">
    <source>
        <dbReference type="EMBL" id="DAD92544.1"/>
    </source>
</evidence>
<accession>A0A8S5NEA8</accession>